<keyword evidence="1" id="KW-0812">Transmembrane</keyword>
<evidence type="ECO:0000313" key="2">
    <source>
        <dbReference type="EMBL" id="KAG8442449.1"/>
    </source>
</evidence>
<gene>
    <name evidence="2" type="ORF">GDO86_011293</name>
</gene>
<keyword evidence="1" id="KW-0472">Membrane</keyword>
<organism evidence="2 3">
    <name type="scientific">Hymenochirus boettgeri</name>
    <name type="common">Congo dwarf clawed frog</name>
    <dbReference type="NCBI Taxonomy" id="247094"/>
    <lineage>
        <taxon>Eukaryota</taxon>
        <taxon>Metazoa</taxon>
        <taxon>Chordata</taxon>
        <taxon>Craniata</taxon>
        <taxon>Vertebrata</taxon>
        <taxon>Euteleostomi</taxon>
        <taxon>Amphibia</taxon>
        <taxon>Batrachia</taxon>
        <taxon>Anura</taxon>
        <taxon>Pipoidea</taxon>
        <taxon>Pipidae</taxon>
        <taxon>Pipinae</taxon>
        <taxon>Hymenochirus</taxon>
    </lineage>
</organism>
<sequence length="82" mass="9479">MLKKNKIVTLILVTLMYNFYPHWLYTKEQTLKFVDIPFYHLHSPLISSKTSNNTCFYQLITSCKSHSDYVTRGAVSKSESAG</sequence>
<name>A0A8T2JB62_9PIPI</name>
<dbReference type="Proteomes" id="UP000812440">
    <property type="component" value="Chromosome 6"/>
</dbReference>
<accession>A0A8T2JB62</accession>
<feature type="transmembrane region" description="Helical" evidence="1">
    <location>
        <begin position="7"/>
        <end position="25"/>
    </location>
</feature>
<dbReference type="EMBL" id="JAACNH010000005">
    <property type="protein sequence ID" value="KAG8442449.1"/>
    <property type="molecule type" value="Genomic_DNA"/>
</dbReference>
<proteinExistence type="predicted"/>
<keyword evidence="3" id="KW-1185">Reference proteome</keyword>
<comment type="caution">
    <text evidence="2">The sequence shown here is derived from an EMBL/GenBank/DDBJ whole genome shotgun (WGS) entry which is preliminary data.</text>
</comment>
<evidence type="ECO:0000313" key="3">
    <source>
        <dbReference type="Proteomes" id="UP000812440"/>
    </source>
</evidence>
<evidence type="ECO:0000256" key="1">
    <source>
        <dbReference type="SAM" id="Phobius"/>
    </source>
</evidence>
<reference evidence="2" key="1">
    <citation type="thesis" date="2020" institute="ProQuest LLC" country="789 East Eisenhower Parkway, Ann Arbor, MI, USA">
        <title>Comparative Genomics and Chromosome Evolution.</title>
        <authorList>
            <person name="Mudd A.B."/>
        </authorList>
    </citation>
    <scope>NUCLEOTIDE SEQUENCE</scope>
    <source>
        <strain evidence="2">Female2</strain>
        <tissue evidence="2">Blood</tissue>
    </source>
</reference>
<keyword evidence="1" id="KW-1133">Transmembrane helix</keyword>
<dbReference type="AlphaFoldDB" id="A0A8T2JB62"/>
<protein>
    <submittedName>
        <fullName evidence="2">Uncharacterized protein</fullName>
    </submittedName>
</protein>